<feature type="non-terminal residue" evidence="1">
    <location>
        <position position="1"/>
    </location>
</feature>
<dbReference type="AlphaFoldDB" id="X1BQF1"/>
<proteinExistence type="predicted"/>
<reference evidence="1" key="1">
    <citation type="journal article" date="2014" name="Front. Microbiol.">
        <title>High frequency of phylogenetically diverse reductive dehalogenase-homologous genes in deep subseafloor sedimentary metagenomes.</title>
        <authorList>
            <person name="Kawai M."/>
            <person name="Futagami T."/>
            <person name="Toyoda A."/>
            <person name="Takaki Y."/>
            <person name="Nishi S."/>
            <person name="Hori S."/>
            <person name="Arai W."/>
            <person name="Tsubouchi T."/>
            <person name="Morono Y."/>
            <person name="Uchiyama I."/>
            <person name="Ito T."/>
            <person name="Fujiyama A."/>
            <person name="Inagaki F."/>
            <person name="Takami H."/>
        </authorList>
    </citation>
    <scope>NUCLEOTIDE SEQUENCE</scope>
    <source>
        <strain evidence="1">Expedition CK06-06</strain>
    </source>
</reference>
<name>X1BQF1_9ZZZZ</name>
<dbReference type="Gene3D" id="3.90.190.20">
    <property type="entry name" value="Mur ligase, C-terminal domain"/>
    <property type="match status" value="1"/>
</dbReference>
<comment type="caution">
    <text evidence="1">The sequence shown here is derived from an EMBL/GenBank/DDBJ whole genome shotgun (WGS) entry which is preliminary data.</text>
</comment>
<organism evidence="1">
    <name type="scientific">marine sediment metagenome</name>
    <dbReference type="NCBI Taxonomy" id="412755"/>
    <lineage>
        <taxon>unclassified sequences</taxon>
        <taxon>metagenomes</taxon>
        <taxon>ecological metagenomes</taxon>
    </lineage>
</organism>
<dbReference type="EMBL" id="BART01019452">
    <property type="protein sequence ID" value="GAG86363.1"/>
    <property type="molecule type" value="Genomic_DNA"/>
</dbReference>
<evidence type="ECO:0000313" key="1">
    <source>
        <dbReference type="EMBL" id="GAG86363.1"/>
    </source>
</evidence>
<protein>
    <submittedName>
        <fullName evidence="1">Uncharacterized protein</fullName>
    </submittedName>
</protein>
<sequence>EAGATNTFLAKTPKQAVDLIIENLKPEIKGILVKASRGMALELVINELKQRKDALPSPLPAE</sequence>
<gene>
    <name evidence="1" type="ORF">S01H4_36401</name>
</gene>
<dbReference type="InterPro" id="IPR036615">
    <property type="entry name" value="Mur_ligase_C_dom_sf"/>
</dbReference>
<dbReference type="GO" id="GO:0016881">
    <property type="term" value="F:acid-amino acid ligase activity"/>
    <property type="evidence" value="ECO:0007669"/>
    <property type="project" value="InterPro"/>
</dbReference>
<accession>X1BQF1</accession>